<dbReference type="EC" id="3.1.-.-" evidence="2"/>
<dbReference type="Gene3D" id="3.30.70.2660">
    <property type="match status" value="1"/>
</dbReference>
<dbReference type="GO" id="GO:0016787">
    <property type="term" value="F:hydrolase activity"/>
    <property type="evidence" value="ECO:0007669"/>
    <property type="project" value="UniProtKB-KW"/>
</dbReference>
<keyword evidence="2" id="KW-0378">Hydrolase</keyword>
<name>A0A437NVC1_9HYPH</name>
<evidence type="ECO:0000313" key="3">
    <source>
        <dbReference type="EMBL" id="RVU13948.1"/>
    </source>
</evidence>
<keyword evidence="2" id="KW-0694">RNA-binding</keyword>
<dbReference type="Pfam" id="PF09704">
    <property type="entry name" value="Cas_Cas5d"/>
    <property type="match status" value="1"/>
</dbReference>
<dbReference type="GO" id="GO:0043571">
    <property type="term" value="P:maintenance of CRISPR repeat elements"/>
    <property type="evidence" value="ECO:0007669"/>
    <property type="project" value="UniProtKB-UniRule"/>
</dbReference>
<dbReference type="InterPro" id="IPR013422">
    <property type="entry name" value="CRISPR-assoc_prot_Cas5_N"/>
</dbReference>
<dbReference type="Proteomes" id="UP000286997">
    <property type="component" value="Unassembled WGS sequence"/>
</dbReference>
<dbReference type="NCBIfam" id="TIGR02593">
    <property type="entry name" value="CRISPR_cas5"/>
    <property type="match status" value="1"/>
</dbReference>
<keyword evidence="2" id="KW-0540">Nuclease</keyword>
<dbReference type="CDD" id="cd09752">
    <property type="entry name" value="Cas5_I-C"/>
    <property type="match status" value="1"/>
</dbReference>
<accession>A0A437NVC1</accession>
<dbReference type="InterPro" id="IPR010155">
    <property type="entry name" value="CRISPR-assoc_prot_Cas5d"/>
</dbReference>
<sequence length="235" mass="26526">MPHHRVRWRPSVGYGIKLHVWGDRACFTRPEMKVERVSYDVMTPSAARGILDAILWKPQMRWIVERIHVLRPIRFQSLRRNEVGDKASSALTERAMQTGSTAGLGLVVEEKRQQRAATLLTNVAYVIEARFELTDKAGRDDTPAKYLSMFNRRAASGQCFHRPCLGTREFPADFALLTEDAPLPASTLPAEHRDRDLGWMLHDIMGPGRVSQFFRARLTGGVLDVRACLAEGTVT</sequence>
<dbReference type="RefSeq" id="WP_127733647.1">
    <property type="nucleotide sequence ID" value="NZ_SACP01000038.1"/>
</dbReference>
<dbReference type="GO" id="GO:0051607">
    <property type="term" value="P:defense response to virus"/>
    <property type="evidence" value="ECO:0007669"/>
    <property type="project" value="UniProtKB-UniRule"/>
</dbReference>
<comment type="similarity">
    <text evidence="2">Belongs to the CRISPR-associated protein Cas5 family. Subtype I-C/Dvulg subfamily.</text>
</comment>
<dbReference type="GO" id="GO:0004519">
    <property type="term" value="F:endonuclease activity"/>
    <property type="evidence" value="ECO:0007669"/>
    <property type="project" value="UniProtKB-UniRule"/>
</dbReference>
<evidence type="ECO:0000256" key="1">
    <source>
        <dbReference type="ARBA" id="ARBA00023118"/>
    </source>
</evidence>
<protein>
    <recommendedName>
        <fullName evidence="2">pre-crRNA processing endonuclease</fullName>
        <ecNumber evidence="2">3.1.-.-</ecNumber>
    </recommendedName>
</protein>
<keyword evidence="1 2" id="KW-0051">Antiviral defense</keyword>
<dbReference type="PIRSF" id="PIRSF029950">
    <property type="entry name" value="Cas_CT1134"/>
    <property type="match status" value="1"/>
</dbReference>
<dbReference type="AlphaFoldDB" id="A0A437NVC1"/>
<comment type="caution">
    <text evidence="3">The sequence shown here is derived from an EMBL/GenBank/DDBJ whole genome shotgun (WGS) entry which is preliminary data.</text>
</comment>
<dbReference type="EMBL" id="SACP01000038">
    <property type="protein sequence ID" value="RVU13948.1"/>
    <property type="molecule type" value="Genomic_DNA"/>
</dbReference>
<evidence type="ECO:0000256" key="2">
    <source>
        <dbReference type="PIRNR" id="PIRNR029950"/>
    </source>
</evidence>
<evidence type="ECO:0000313" key="4">
    <source>
        <dbReference type="Proteomes" id="UP000286997"/>
    </source>
</evidence>
<keyword evidence="2" id="KW-0255">Endonuclease</keyword>
<gene>
    <name evidence="3" type="primary">cas5c</name>
    <name evidence="3" type="ORF">EOE48_25245</name>
</gene>
<dbReference type="InterPro" id="IPR021124">
    <property type="entry name" value="CRISPR-assoc_prot_Cas5"/>
</dbReference>
<comment type="function">
    <text evidence="2">CRISPR (clustered regularly interspaced short palindromic repeat) is an adaptive immune system that provides protection against mobile genetic elements (viruses, transposable elements and conjugative plasmids). CRISPR clusters contain spacers, sequences complementary to antecedent mobile elements, and target invading nucleic acids. CRISPR clusters are transcribed and processed into CRISPR RNA (crRNA).</text>
</comment>
<dbReference type="NCBIfam" id="TIGR01876">
    <property type="entry name" value="cas_Cas5d"/>
    <property type="match status" value="1"/>
</dbReference>
<dbReference type="OrthoDB" id="5621871at2"/>
<reference evidence="3 4" key="1">
    <citation type="submission" date="2019-01" db="EMBL/GenBank/DDBJ databases">
        <authorList>
            <person name="Chen W.-M."/>
        </authorList>
    </citation>
    <scope>NUCLEOTIDE SEQUENCE [LARGE SCALE GENOMIC DNA]</scope>
    <source>
        <strain evidence="3 4">TER-1</strain>
    </source>
</reference>
<proteinExistence type="inferred from homology"/>
<organism evidence="3 4">
    <name type="scientific">Methylobacterium oryzihabitans</name>
    <dbReference type="NCBI Taxonomy" id="2499852"/>
    <lineage>
        <taxon>Bacteria</taxon>
        <taxon>Pseudomonadati</taxon>
        <taxon>Pseudomonadota</taxon>
        <taxon>Alphaproteobacteria</taxon>
        <taxon>Hyphomicrobiales</taxon>
        <taxon>Methylobacteriaceae</taxon>
        <taxon>Methylobacterium</taxon>
    </lineage>
</organism>
<dbReference type="GO" id="GO:0003723">
    <property type="term" value="F:RNA binding"/>
    <property type="evidence" value="ECO:0007669"/>
    <property type="project" value="UniProtKB-UniRule"/>
</dbReference>
<keyword evidence="4" id="KW-1185">Reference proteome</keyword>